<dbReference type="AlphaFoldDB" id="A0A2G8T4A7"/>
<accession>A0A2G8T4A7</accession>
<reference evidence="2 3" key="1">
    <citation type="submission" date="2017-10" db="EMBL/GenBank/DDBJ databases">
        <title>Massilia psychrophilum sp. nov., a novel purple-pigmented bacterium isolated from Tianshan glacier, Xinjiang Municipality, China.</title>
        <authorList>
            <person name="Wang H."/>
        </authorList>
    </citation>
    <scope>NUCLEOTIDE SEQUENCE [LARGE SCALE GENOMIC DNA]</scope>
    <source>
        <strain evidence="2 3">JCM 30813</strain>
    </source>
</reference>
<feature type="region of interest" description="Disordered" evidence="1">
    <location>
        <begin position="111"/>
        <end position="133"/>
    </location>
</feature>
<dbReference type="RefSeq" id="WP_099914958.1">
    <property type="nucleotide sequence ID" value="NZ_BMHS01000008.1"/>
</dbReference>
<sequence length="133" mass="14402">MVILLRRIVHILLLLCLPLYGFAMQAGLPTAVGTTSIIHELDHEDGVHHHHHHKDDGSVHYDESDESLDHAQEHSTSSQSAGVSFSRLSVPAEQLVSELVPYVAQAVPEPFLDGPHRPPASSLGQTAGGMLHT</sequence>
<protein>
    <submittedName>
        <fullName evidence="2">Uncharacterized protein</fullName>
    </submittedName>
</protein>
<dbReference type="Proteomes" id="UP000228593">
    <property type="component" value="Unassembled WGS sequence"/>
</dbReference>
<proteinExistence type="predicted"/>
<gene>
    <name evidence="2" type="ORF">CR103_05235</name>
</gene>
<dbReference type="EMBL" id="PDOB01000005">
    <property type="protein sequence ID" value="PIL40854.1"/>
    <property type="molecule type" value="Genomic_DNA"/>
</dbReference>
<dbReference type="OrthoDB" id="8759334at2"/>
<comment type="caution">
    <text evidence="2">The sequence shown here is derived from an EMBL/GenBank/DDBJ whole genome shotgun (WGS) entry which is preliminary data.</text>
</comment>
<name>A0A2G8T4A7_9BURK</name>
<feature type="region of interest" description="Disordered" evidence="1">
    <location>
        <begin position="46"/>
        <end position="83"/>
    </location>
</feature>
<feature type="compositionally biased region" description="Basic and acidic residues" evidence="1">
    <location>
        <begin position="54"/>
        <end position="73"/>
    </location>
</feature>
<evidence type="ECO:0000313" key="3">
    <source>
        <dbReference type="Proteomes" id="UP000228593"/>
    </source>
</evidence>
<evidence type="ECO:0000256" key="1">
    <source>
        <dbReference type="SAM" id="MobiDB-lite"/>
    </source>
</evidence>
<organism evidence="2 3">
    <name type="scientific">Massilia psychrophila</name>
    <dbReference type="NCBI Taxonomy" id="1603353"/>
    <lineage>
        <taxon>Bacteria</taxon>
        <taxon>Pseudomonadati</taxon>
        <taxon>Pseudomonadota</taxon>
        <taxon>Betaproteobacteria</taxon>
        <taxon>Burkholderiales</taxon>
        <taxon>Oxalobacteraceae</taxon>
        <taxon>Telluria group</taxon>
        <taxon>Massilia</taxon>
    </lineage>
</organism>
<feature type="compositionally biased region" description="Polar residues" evidence="1">
    <location>
        <begin position="74"/>
        <end position="83"/>
    </location>
</feature>
<evidence type="ECO:0000313" key="2">
    <source>
        <dbReference type="EMBL" id="PIL40854.1"/>
    </source>
</evidence>
<keyword evidence="3" id="KW-1185">Reference proteome</keyword>